<feature type="chain" id="PRO_5004228271" evidence="1">
    <location>
        <begin position="32"/>
        <end position="181"/>
    </location>
</feature>
<reference evidence="3" key="1">
    <citation type="journal article" date="2014" name="Stand. Genomic Sci.">
        <title>Complete genome sequence of Anabaena variabilis ATCC 29413.</title>
        <authorList>
            <person name="Thiel T."/>
            <person name="Pratte B.S."/>
            <person name="Zhong J."/>
            <person name="Goodwin L."/>
            <person name="Copeland A."/>
            <person name="Lucas S."/>
            <person name="Han C."/>
            <person name="Pitluck S."/>
            <person name="Land M.L."/>
            <person name="Kyrpides N.C."/>
            <person name="Woyke T."/>
        </authorList>
    </citation>
    <scope>NUCLEOTIDE SEQUENCE [LARGE SCALE GENOMIC DNA]</scope>
    <source>
        <strain evidence="3">ATCC 29413 / PCC 7937</strain>
    </source>
</reference>
<dbReference type="HOGENOM" id="CLU_1486138_0_0_3"/>
<gene>
    <name evidence="2" type="ordered locus">Ava_3162</name>
</gene>
<keyword evidence="1" id="KW-0732">Signal</keyword>
<dbReference type="STRING" id="240292.Ava_3162"/>
<proteinExistence type="predicted"/>
<dbReference type="Proteomes" id="UP000002533">
    <property type="component" value="Chromosome"/>
</dbReference>
<evidence type="ECO:0000313" key="3">
    <source>
        <dbReference type="Proteomes" id="UP000002533"/>
    </source>
</evidence>
<feature type="signal peptide" evidence="1">
    <location>
        <begin position="1"/>
        <end position="31"/>
    </location>
</feature>
<evidence type="ECO:0000313" key="2">
    <source>
        <dbReference type="EMBL" id="ABA22770.1"/>
    </source>
</evidence>
<dbReference type="KEGG" id="ava:Ava_3162"/>
<sequence>MNNLMQHRYCLGITTIILALYQICTAGIASANPTCTSTNDGCIVIENEILEISQEDIVPDGRTVNLSGHGVIGETSLNTSNPFLVNTQISKTINNLWQFQIDSNNLNSLQVQYTPSGNFSLTQGSSVIIVDIDPLAPIVIGQGATLDRVIVQGGATFTLDLSQVTKSGIHSGSLQLTITEF</sequence>
<protein>
    <submittedName>
        <fullName evidence="2">Uncharacterized protein</fullName>
    </submittedName>
</protein>
<organism evidence="2 3">
    <name type="scientific">Trichormus variabilis (strain ATCC 29413 / PCC 7937)</name>
    <name type="common">Anabaena variabilis</name>
    <dbReference type="NCBI Taxonomy" id="240292"/>
    <lineage>
        <taxon>Bacteria</taxon>
        <taxon>Bacillati</taxon>
        <taxon>Cyanobacteriota</taxon>
        <taxon>Cyanophyceae</taxon>
        <taxon>Nostocales</taxon>
        <taxon>Nostocaceae</taxon>
        <taxon>Trichormus</taxon>
    </lineage>
</organism>
<dbReference type="eggNOG" id="ENOG502ZWT4">
    <property type="taxonomic scope" value="Bacteria"/>
</dbReference>
<dbReference type="AlphaFoldDB" id="Q3M8B6"/>
<evidence type="ECO:0000256" key="1">
    <source>
        <dbReference type="SAM" id="SignalP"/>
    </source>
</evidence>
<accession>Q3M8B6</accession>
<name>Q3M8B6_TRIV2</name>
<dbReference type="EMBL" id="CP000117">
    <property type="protein sequence ID" value="ABA22770.1"/>
    <property type="molecule type" value="Genomic_DNA"/>
</dbReference>